<name>A0ABR7Z957_9PSED</name>
<dbReference type="InterPro" id="IPR013320">
    <property type="entry name" value="ConA-like_dom_sf"/>
</dbReference>
<dbReference type="GO" id="GO:0016829">
    <property type="term" value="F:lyase activity"/>
    <property type="evidence" value="ECO:0007669"/>
    <property type="project" value="UniProtKB-KW"/>
</dbReference>
<evidence type="ECO:0000259" key="1">
    <source>
        <dbReference type="Pfam" id="PF08787"/>
    </source>
</evidence>
<keyword evidence="2" id="KW-0456">Lyase</keyword>
<evidence type="ECO:0000313" key="3">
    <source>
        <dbReference type="Proteomes" id="UP000805841"/>
    </source>
</evidence>
<dbReference type="Gene3D" id="2.60.120.200">
    <property type="match status" value="1"/>
</dbReference>
<gene>
    <name evidence="2" type="ORF">HAQ05_25145</name>
</gene>
<dbReference type="Proteomes" id="UP000805841">
    <property type="component" value="Unassembled WGS sequence"/>
</dbReference>
<dbReference type="RefSeq" id="WP_190426167.1">
    <property type="nucleotide sequence ID" value="NZ_JAAOCA010000047.1"/>
</dbReference>
<dbReference type="SUPFAM" id="SSF49899">
    <property type="entry name" value="Concanavalin A-like lectins/glucanases"/>
    <property type="match status" value="1"/>
</dbReference>
<comment type="caution">
    <text evidence="2">The sequence shown here is derived from an EMBL/GenBank/DDBJ whole genome shotgun (WGS) entry which is preliminary data.</text>
</comment>
<protein>
    <submittedName>
        <fullName evidence="2">Polysaccharide lyase family 7 protein</fullName>
    </submittedName>
</protein>
<feature type="domain" description="Alginate lyase 2" evidence="1">
    <location>
        <begin position="2"/>
        <end position="225"/>
    </location>
</feature>
<accession>A0ABR7Z957</accession>
<evidence type="ECO:0000313" key="2">
    <source>
        <dbReference type="EMBL" id="MBD1601967.1"/>
    </source>
</evidence>
<keyword evidence="3" id="KW-1185">Reference proteome</keyword>
<dbReference type="Pfam" id="PF08787">
    <property type="entry name" value="Alginate_lyase2"/>
    <property type="match status" value="1"/>
</dbReference>
<organism evidence="2 3">
    <name type="scientific">Pseudomonas typographi</name>
    <dbReference type="NCBI Taxonomy" id="2715964"/>
    <lineage>
        <taxon>Bacteria</taxon>
        <taxon>Pseudomonadati</taxon>
        <taxon>Pseudomonadota</taxon>
        <taxon>Gammaproteobacteria</taxon>
        <taxon>Pseudomonadales</taxon>
        <taxon>Pseudomonadaceae</taxon>
        <taxon>Pseudomonas</taxon>
    </lineage>
</organism>
<dbReference type="EMBL" id="JAAOCA010000047">
    <property type="protein sequence ID" value="MBD1601967.1"/>
    <property type="molecule type" value="Genomic_DNA"/>
</dbReference>
<sequence>MIDLSLWSLTIPAGAKVIPTKTLNAGYTDQFFVRQSDGALTFIAPSSGENIKSTKNSTYPRSELRETLANGDDKEANWKAGSADLHSIEATLSVDELPASKKAIIGQIHGDGNHPPLKIQITGTTIYAQLRRKIDGTEDKPKLLTGYKLGEQFTYRAEVSKDGKAKFFINGQQVVNDTLPADGYQFDMASYANDTWYFKAGVYSQEKVGGTGVGRTTFSALTVCHGAAAVPVATVATPTTTLADQITDAFNAWQAGTVSSHDTLVALNALSKQVASLTSDKDRAPLYAQINQYKAQVQK</sequence>
<dbReference type="InterPro" id="IPR014895">
    <property type="entry name" value="Alginate_lyase_2"/>
</dbReference>
<reference evidence="2 3" key="1">
    <citation type="journal article" date="2020" name="Insects">
        <title>Bacteria Belonging to Pseudomonas typographi sp. nov. from the Bark Beetle Ips typographus Have Genomic Potential to Aid in the Host Ecology.</title>
        <authorList>
            <person name="Peral-Aranega E."/>
            <person name="Saati-Santamaria Z."/>
            <person name="Kolarik M."/>
            <person name="Rivas R."/>
            <person name="Garcia-Fraile P."/>
        </authorList>
    </citation>
    <scope>NUCLEOTIDE SEQUENCE [LARGE SCALE GENOMIC DNA]</scope>
    <source>
        <strain evidence="2 3">CA3A</strain>
    </source>
</reference>
<proteinExistence type="predicted"/>